<dbReference type="InterPro" id="IPR006158">
    <property type="entry name" value="Cobalamin-bd"/>
</dbReference>
<keyword evidence="2" id="KW-0489">Methyltransferase</keyword>
<dbReference type="InterPro" id="IPR051198">
    <property type="entry name" value="BchE-like"/>
</dbReference>
<accession>A0ABV9ZUG2</accession>
<evidence type="ECO:0000256" key="5">
    <source>
        <dbReference type="ARBA" id="ARBA00022723"/>
    </source>
</evidence>
<dbReference type="RefSeq" id="WP_382038837.1">
    <property type="nucleotide sequence ID" value="NZ_JBHSKJ010000004.1"/>
</dbReference>
<organism evidence="11 12">
    <name type="scientific">Streptomyces aureoversilis</name>
    <dbReference type="NCBI Taxonomy" id="67277"/>
    <lineage>
        <taxon>Bacteria</taxon>
        <taxon>Bacillati</taxon>
        <taxon>Actinomycetota</taxon>
        <taxon>Actinomycetes</taxon>
        <taxon>Kitasatosporales</taxon>
        <taxon>Streptomycetaceae</taxon>
        <taxon>Streptomyces</taxon>
    </lineage>
</organism>
<dbReference type="Pfam" id="PF02310">
    <property type="entry name" value="B12-binding"/>
    <property type="match status" value="1"/>
</dbReference>
<dbReference type="InterPro" id="IPR007197">
    <property type="entry name" value="rSAM"/>
</dbReference>
<dbReference type="SFLD" id="SFLDS00029">
    <property type="entry name" value="Radical_SAM"/>
    <property type="match status" value="1"/>
</dbReference>
<dbReference type="SFLD" id="SFLDG01123">
    <property type="entry name" value="methyltransferase_(Class_B)"/>
    <property type="match status" value="1"/>
</dbReference>
<evidence type="ECO:0000256" key="6">
    <source>
        <dbReference type="ARBA" id="ARBA00023004"/>
    </source>
</evidence>
<gene>
    <name evidence="11" type="ORF">ACFPP6_08835</name>
</gene>
<feature type="compositionally biased region" description="Low complexity" evidence="8">
    <location>
        <begin position="1"/>
        <end position="22"/>
    </location>
</feature>
<evidence type="ECO:0000313" key="11">
    <source>
        <dbReference type="EMBL" id="MFC5144777.1"/>
    </source>
</evidence>
<keyword evidence="6" id="KW-0408">Iron</keyword>
<dbReference type="EMBL" id="JBHSKJ010000004">
    <property type="protein sequence ID" value="MFC5144777.1"/>
    <property type="molecule type" value="Genomic_DNA"/>
</dbReference>
<dbReference type="PROSITE" id="PS51918">
    <property type="entry name" value="RADICAL_SAM"/>
    <property type="match status" value="1"/>
</dbReference>
<dbReference type="SMART" id="SM00729">
    <property type="entry name" value="Elp3"/>
    <property type="match status" value="1"/>
</dbReference>
<sequence length="512" mass="56903">MTGTAPPQGQPRRQGGTRPRTALPIVNAFGPPAPRSAPLRTRPPRSRRLRIALVRHHDLCLNTRQINAVQRRAGVLPHLGLGYIHTALKKAGFGNVVQIDTPAMGLDGEGLRRLLADYRPDLVGVTTTTPGLPGAIEACRAAKSTGARVILGGSHTEVYDRENLYHACIDYVGVGEGVTIMPALAEALEHGDEPEDIPGLISRTYDGGAAPMVNLEDVGWPEREGLPVDRFFSIMAPRPFATMISSRGCPFKCSFCFKQAVDRRSMYRSPDDVVGEMAHLRERWGVKEIMFYDDVFTLHRGRVFEICEQIHDKGLKVRWEAPTRVDLVPGKLLSAMSGAGCVRLRFGIEHGDPEILRRMRKESNLEKIEDAVTSAHLAGIKGFGYFIVGWLRESREQFRRTVDLACRLPLDYASFYTATPLPGTPLHEECVADGAIPGDYWDSFVQGQFTRRIGYLVQGAEARAREAYRSFFLRREMVRPLLTHMAVTGQWRNTASGLLSLARSDSNTVRDF</sequence>
<evidence type="ECO:0000259" key="10">
    <source>
        <dbReference type="PROSITE" id="PS51918"/>
    </source>
</evidence>
<dbReference type="InterPro" id="IPR006638">
    <property type="entry name" value="Elp3/MiaA/NifB-like_rSAM"/>
</dbReference>
<proteinExistence type="predicted"/>
<evidence type="ECO:0000256" key="8">
    <source>
        <dbReference type="SAM" id="MobiDB-lite"/>
    </source>
</evidence>
<dbReference type="PROSITE" id="PS51332">
    <property type="entry name" value="B12_BINDING"/>
    <property type="match status" value="1"/>
</dbReference>
<feature type="domain" description="B12-binding" evidence="9">
    <location>
        <begin position="62"/>
        <end position="195"/>
    </location>
</feature>
<dbReference type="SUPFAM" id="SSF102114">
    <property type="entry name" value="Radical SAM enzymes"/>
    <property type="match status" value="1"/>
</dbReference>
<dbReference type="InterPro" id="IPR023404">
    <property type="entry name" value="rSAM_horseshoe"/>
</dbReference>
<keyword evidence="4" id="KW-0949">S-adenosyl-L-methionine</keyword>
<feature type="domain" description="Radical SAM core" evidence="10">
    <location>
        <begin position="235"/>
        <end position="456"/>
    </location>
</feature>
<keyword evidence="5" id="KW-0479">Metal-binding</keyword>
<dbReference type="InterPro" id="IPR058240">
    <property type="entry name" value="rSAM_sf"/>
</dbReference>
<keyword evidence="7" id="KW-0411">Iron-sulfur</keyword>
<dbReference type="Proteomes" id="UP001596222">
    <property type="component" value="Unassembled WGS sequence"/>
</dbReference>
<protein>
    <submittedName>
        <fullName evidence="11">B12-binding domain-containing radical SAM protein</fullName>
    </submittedName>
</protein>
<dbReference type="Pfam" id="PF04055">
    <property type="entry name" value="Radical_SAM"/>
    <property type="match status" value="1"/>
</dbReference>
<dbReference type="Gene3D" id="3.80.30.20">
    <property type="entry name" value="tm_1862 like domain"/>
    <property type="match status" value="1"/>
</dbReference>
<evidence type="ECO:0000256" key="4">
    <source>
        <dbReference type="ARBA" id="ARBA00022691"/>
    </source>
</evidence>
<keyword evidence="3" id="KW-0808">Transferase</keyword>
<evidence type="ECO:0000256" key="1">
    <source>
        <dbReference type="ARBA" id="ARBA00001966"/>
    </source>
</evidence>
<evidence type="ECO:0000256" key="7">
    <source>
        <dbReference type="ARBA" id="ARBA00023014"/>
    </source>
</evidence>
<feature type="region of interest" description="Disordered" evidence="8">
    <location>
        <begin position="1"/>
        <end position="42"/>
    </location>
</feature>
<dbReference type="InterPro" id="IPR034466">
    <property type="entry name" value="Methyltransferase_Class_B"/>
</dbReference>
<dbReference type="PANTHER" id="PTHR43409:SF7">
    <property type="entry name" value="BLL1977 PROTEIN"/>
    <property type="match status" value="1"/>
</dbReference>
<comment type="caution">
    <text evidence="11">The sequence shown here is derived from an EMBL/GenBank/DDBJ whole genome shotgun (WGS) entry which is preliminary data.</text>
</comment>
<reference evidence="12" key="1">
    <citation type="journal article" date="2019" name="Int. J. Syst. Evol. Microbiol.">
        <title>The Global Catalogue of Microorganisms (GCM) 10K type strain sequencing project: providing services to taxonomists for standard genome sequencing and annotation.</title>
        <authorList>
            <consortium name="The Broad Institute Genomics Platform"/>
            <consortium name="The Broad Institute Genome Sequencing Center for Infectious Disease"/>
            <person name="Wu L."/>
            <person name="Ma J."/>
        </authorList>
    </citation>
    <scope>NUCLEOTIDE SEQUENCE [LARGE SCALE GENOMIC DNA]</scope>
    <source>
        <strain evidence="12">CGMCC 4.1641</strain>
    </source>
</reference>
<keyword evidence="12" id="KW-1185">Reference proteome</keyword>
<dbReference type="CDD" id="cd01335">
    <property type="entry name" value="Radical_SAM"/>
    <property type="match status" value="1"/>
</dbReference>
<evidence type="ECO:0000256" key="2">
    <source>
        <dbReference type="ARBA" id="ARBA00022603"/>
    </source>
</evidence>
<comment type="cofactor">
    <cofactor evidence="1">
        <name>[4Fe-4S] cluster</name>
        <dbReference type="ChEBI" id="CHEBI:49883"/>
    </cofactor>
</comment>
<evidence type="ECO:0000259" key="9">
    <source>
        <dbReference type="PROSITE" id="PS51332"/>
    </source>
</evidence>
<dbReference type="CDD" id="cd02068">
    <property type="entry name" value="radical_SAM_B12_BD"/>
    <property type="match status" value="1"/>
</dbReference>
<dbReference type="Gene3D" id="3.40.50.280">
    <property type="entry name" value="Cobalamin-binding domain"/>
    <property type="match status" value="1"/>
</dbReference>
<evidence type="ECO:0000313" key="12">
    <source>
        <dbReference type="Proteomes" id="UP001596222"/>
    </source>
</evidence>
<dbReference type="PANTHER" id="PTHR43409">
    <property type="entry name" value="ANAEROBIC MAGNESIUM-PROTOPORPHYRIN IX MONOMETHYL ESTER CYCLASE-RELATED"/>
    <property type="match status" value="1"/>
</dbReference>
<evidence type="ECO:0000256" key="3">
    <source>
        <dbReference type="ARBA" id="ARBA00022679"/>
    </source>
</evidence>
<name>A0ABV9ZUG2_9ACTN</name>
<dbReference type="SFLD" id="SFLDG01082">
    <property type="entry name" value="B12-binding_domain_containing"/>
    <property type="match status" value="1"/>
</dbReference>